<organism evidence="9 10">
    <name type="scientific">Apteryx owenii</name>
    <name type="common">Little spotted kiwi</name>
    <dbReference type="NCBI Taxonomy" id="8824"/>
    <lineage>
        <taxon>Eukaryota</taxon>
        <taxon>Metazoa</taxon>
        <taxon>Chordata</taxon>
        <taxon>Craniata</taxon>
        <taxon>Vertebrata</taxon>
        <taxon>Euteleostomi</taxon>
        <taxon>Archelosauria</taxon>
        <taxon>Archosauria</taxon>
        <taxon>Dinosauria</taxon>
        <taxon>Saurischia</taxon>
        <taxon>Theropoda</taxon>
        <taxon>Coelurosauria</taxon>
        <taxon>Aves</taxon>
        <taxon>Palaeognathae</taxon>
        <taxon>Apterygiformes</taxon>
        <taxon>Apterygidae</taxon>
        <taxon>Apteryx</taxon>
    </lineage>
</organism>
<evidence type="ECO:0000256" key="4">
    <source>
        <dbReference type="ARBA" id="ARBA00022843"/>
    </source>
</evidence>
<evidence type="ECO:0000256" key="7">
    <source>
        <dbReference type="SAM" id="MobiDB-lite"/>
    </source>
</evidence>
<name>A0A8B9Q6Z7_APTOW</name>
<dbReference type="AlphaFoldDB" id="A0A8B9Q6Z7"/>
<comment type="subcellular location">
    <subcellularLocation>
        <location evidence="1">Nucleus</location>
    </subcellularLocation>
</comment>
<evidence type="ECO:0000313" key="10">
    <source>
        <dbReference type="Proteomes" id="UP000694424"/>
    </source>
</evidence>
<feature type="region of interest" description="Disordered" evidence="7">
    <location>
        <begin position="494"/>
        <end position="534"/>
    </location>
</feature>
<feature type="compositionally biased region" description="Polar residues" evidence="7">
    <location>
        <begin position="517"/>
        <end position="534"/>
    </location>
</feature>
<dbReference type="PANTHER" id="PTHR21603">
    <property type="entry name" value="ANTIGEN KI-67-LIKE PROTEIN"/>
    <property type="match status" value="1"/>
</dbReference>
<feature type="region of interest" description="Disordered" evidence="7">
    <location>
        <begin position="622"/>
        <end position="658"/>
    </location>
</feature>
<evidence type="ECO:0000259" key="8">
    <source>
        <dbReference type="Pfam" id="PF15276"/>
    </source>
</evidence>
<dbReference type="GO" id="GO:0005694">
    <property type="term" value="C:chromosome"/>
    <property type="evidence" value="ECO:0007669"/>
    <property type="project" value="TreeGrafter"/>
</dbReference>
<feature type="compositionally biased region" description="Polar residues" evidence="7">
    <location>
        <begin position="1005"/>
        <end position="1017"/>
    </location>
</feature>
<evidence type="ECO:0000256" key="5">
    <source>
        <dbReference type="ARBA" id="ARBA00023242"/>
    </source>
</evidence>
<keyword evidence="10" id="KW-1185">Reference proteome</keyword>
<proteinExistence type="predicted"/>
<feature type="compositionally biased region" description="Polar residues" evidence="7">
    <location>
        <begin position="118"/>
        <end position="135"/>
    </location>
</feature>
<accession>A0A8B9Q6Z7</accession>
<feature type="region of interest" description="Disordered" evidence="7">
    <location>
        <begin position="118"/>
        <end position="144"/>
    </location>
</feature>
<keyword evidence="4" id="KW-0832">Ubl conjugation</keyword>
<evidence type="ECO:0000256" key="1">
    <source>
        <dbReference type="ARBA" id="ARBA00004123"/>
    </source>
</evidence>
<sequence length="1047" mass="118411">MHRQSKNINATLEVKENKSRSTEEKKEACFPDLSKDQKTCKVTESKITMASEKENFSDGNQAPLQKPTSKYTKDLEEDSYHNCKDVVNYQLTECFFDTLNRDTFGESTLPLSNKENFSKSRPVSLGSESYLTPNRNKAEEKSDCGISEQLRRKPVDFATVTTAEFGITPESFAKQSIEKSPASLKFRRRSTIGVRGSPENNTLIRYLAQQRRNRQKELSTQASPFNYQNAGSLKDKIRAFQTSFKSVQEDEGKIGFSGLSQVADASQEAGYSQNKVPFTKERSQDQWSENLMSVYSGDDSKQNFTDSDKADTKICSTWSSCQDVIVTEPAAAVSKKLICEQQKPVEFLEAVLIKDILETSHDSSPDCVTKEDRSNVTSDLSRKKVSFAEELSLEIFDETKPPITPLQTGNVFLNEHIQSGSRLRSLLKKTPVKQIMDGKKVSDNPVDRRGGESLKVCSATDICELLQAEETEQRSSEKRKKKKVTFGEDLSPEIFDKTLPANTPLRKGATPVHHPESQSNSPFTGSSLTKEPLSQPNFDCSDECIEPLQELVEDYVAVEDYVENMEETGRSFMRRTRSCTKRKYSTISEGIDFSISKTTSTKNTNDAKNPRKNKFQRQKNITASAAKKTPRVKHTSYGKRRRKKKVKKSLYGEREMASKKPLLSPIPEIPEVFSSASSPNTPRQMQDKHKTNAVFPDNSKCRNAYEDVQQKKVVERMRGKDIHAVHTCANSKDLDTVEVSSSNDAVFQTSGGDPKSVSSTDYQFPNIVVPEAKGIFDTSDYIQQDEETACIEEKSNSLIENKKLWGNFLNKAELLTGLEFLEPQDTGVYEDVRRMECSPKDCSRGRPPRRGRSSTVYIPYTESYHFETTGNNLPISSFNVEEVLSAPQLKNDSLEEPFRRMSDDSGGKRRVRRSMRLHKDAETEGLAWIQVADEIQMKPPLLASCCKIRRRTISLSVLKESEKVHHREENLIQFSAPAKEDNDSVHLADGPCKRCRRKSTCVSTPQETRNWSQTQKRSITELGCRKDRSNQKHHEEVEISLENQSDI</sequence>
<feature type="compositionally biased region" description="Basic residues" evidence="7">
    <location>
        <begin position="628"/>
        <end position="648"/>
    </location>
</feature>
<protein>
    <submittedName>
        <fullName evidence="9">Cell division cycle associated 2</fullName>
    </submittedName>
</protein>
<evidence type="ECO:0000256" key="6">
    <source>
        <dbReference type="ARBA" id="ARBA00023306"/>
    </source>
</evidence>
<evidence type="ECO:0000256" key="2">
    <source>
        <dbReference type="ARBA" id="ARBA00022499"/>
    </source>
</evidence>
<dbReference type="PANTHER" id="PTHR21603:SF16">
    <property type="entry name" value="CELL DIVISION CYCLE-ASSOCIATED PROTEIN 2"/>
    <property type="match status" value="1"/>
</dbReference>
<dbReference type="GO" id="GO:0007088">
    <property type="term" value="P:regulation of mitotic nuclear division"/>
    <property type="evidence" value="ECO:0007669"/>
    <property type="project" value="TreeGrafter"/>
</dbReference>
<feature type="compositionally biased region" description="Basic and acidic residues" evidence="7">
    <location>
        <begin position="13"/>
        <end position="28"/>
    </location>
</feature>
<feature type="domain" description="PP1-binding" evidence="8">
    <location>
        <begin position="480"/>
        <end position="539"/>
    </location>
</feature>
<feature type="compositionally biased region" description="Polar residues" evidence="7">
    <location>
        <begin position="1"/>
        <end position="10"/>
    </location>
</feature>
<keyword evidence="6" id="KW-0131">Cell cycle</keyword>
<dbReference type="Pfam" id="PF15276">
    <property type="entry name" value="PP1_bind"/>
    <property type="match status" value="2"/>
</dbReference>
<dbReference type="GO" id="GO:0005634">
    <property type="term" value="C:nucleus"/>
    <property type="evidence" value="ECO:0007669"/>
    <property type="project" value="UniProtKB-SubCell"/>
</dbReference>
<feature type="compositionally biased region" description="Basic and acidic residues" evidence="7">
    <location>
        <begin position="1023"/>
        <end position="1037"/>
    </location>
</feature>
<dbReference type="Proteomes" id="UP000694424">
    <property type="component" value="Unplaced"/>
</dbReference>
<dbReference type="GO" id="GO:0051983">
    <property type="term" value="P:regulation of chromosome segregation"/>
    <property type="evidence" value="ECO:0007669"/>
    <property type="project" value="TreeGrafter"/>
</dbReference>
<dbReference type="Ensembl" id="ENSAOWT00000025422.1">
    <property type="protein sequence ID" value="ENSAOWP00000022430.1"/>
    <property type="gene ID" value="ENSAOWG00000015151.1"/>
</dbReference>
<feature type="region of interest" description="Disordered" evidence="7">
    <location>
        <begin position="1005"/>
        <end position="1047"/>
    </location>
</feature>
<dbReference type="InterPro" id="IPR029334">
    <property type="entry name" value="PP1-bd"/>
</dbReference>
<keyword evidence="3" id="KW-0597">Phosphoprotein</keyword>
<evidence type="ECO:0000313" key="9">
    <source>
        <dbReference type="Ensembl" id="ENSAOWP00000022430.1"/>
    </source>
</evidence>
<evidence type="ECO:0000256" key="3">
    <source>
        <dbReference type="ARBA" id="ARBA00022553"/>
    </source>
</evidence>
<reference evidence="9" key="2">
    <citation type="submission" date="2025-09" db="UniProtKB">
        <authorList>
            <consortium name="Ensembl"/>
        </authorList>
    </citation>
    <scope>IDENTIFICATION</scope>
</reference>
<feature type="domain" description="PP1-binding" evidence="8">
    <location>
        <begin position="382"/>
        <end position="435"/>
    </location>
</feature>
<feature type="region of interest" description="Disordered" evidence="7">
    <location>
        <begin position="1"/>
        <end position="28"/>
    </location>
</feature>
<keyword evidence="5" id="KW-0539">Nucleus</keyword>
<keyword evidence="2" id="KW-1017">Isopeptide bond</keyword>
<reference evidence="9" key="1">
    <citation type="submission" date="2025-08" db="UniProtKB">
        <authorList>
            <consortium name="Ensembl"/>
        </authorList>
    </citation>
    <scope>IDENTIFICATION</scope>
</reference>